<feature type="region of interest" description="Disordered" evidence="1">
    <location>
        <begin position="27"/>
        <end position="46"/>
    </location>
</feature>
<evidence type="ECO:0000313" key="3">
    <source>
        <dbReference type="Proteomes" id="UP000018004"/>
    </source>
</evidence>
<evidence type="ECO:0000313" key="2">
    <source>
        <dbReference type="EMBL" id="ESU28341.1"/>
    </source>
</evidence>
<dbReference type="STRING" id="1341181.FLJC2902T_16920"/>
<gene>
    <name evidence="2" type="ORF">FLJC2902T_16920</name>
</gene>
<dbReference type="AlphaFoldDB" id="V6SNZ7"/>
<organism evidence="2 3">
    <name type="scientific">Flavobacterium limnosediminis JC2902</name>
    <dbReference type="NCBI Taxonomy" id="1341181"/>
    <lineage>
        <taxon>Bacteria</taxon>
        <taxon>Pseudomonadati</taxon>
        <taxon>Bacteroidota</taxon>
        <taxon>Flavobacteriia</taxon>
        <taxon>Flavobacteriales</taxon>
        <taxon>Flavobacteriaceae</taxon>
        <taxon>Flavobacterium</taxon>
    </lineage>
</organism>
<protein>
    <submittedName>
        <fullName evidence="2">Uncharacterized protein</fullName>
    </submittedName>
</protein>
<reference evidence="2 3" key="1">
    <citation type="submission" date="2013-08" db="EMBL/GenBank/DDBJ databases">
        <title>Flavobacterium limnosediminis JC2902 genome sequencing.</title>
        <authorList>
            <person name="Lee K."/>
            <person name="Yi H."/>
            <person name="Park S."/>
            <person name="Chun J."/>
        </authorList>
    </citation>
    <scope>NUCLEOTIDE SEQUENCE [LARGE SCALE GENOMIC DNA]</scope>
    <source>
        <strain evidence="2 3">JC2902</strain>
    </source>
</reference>
<dbReference type="Proteomes" id="UP000018004">
    <property type="component" value="Unassembled WGS sequence"/>
</dbReference>
<evidence type="ECO:0000256" key="1">
    <source>
        <dbReference type="SAM" id="MobiDB-lite"/>
    </source>
</evidence>
<dbReference type="EMBL" id="AVGG01000007">
    <property type="protein sequence ID" value="ESU28341.1"/>
    <property type="molecule type" value="Genomic_DNA"/>
</dbReference>
<proteinExistence type="predicted"/>
<comment type="caution">
    <text evidence="2">The sequence shown here is derived from an EMBL/GenBank/DDBJ whole genome shotgun (WGS) entry which is preliminary data.</text>
</comment>
<keyword evidence="3" id="KW-1185">Reference proteome</keyword>
<sequence length="46" mass="5469">MNKNFKKKSNLKKFLIRIASFFKHQSAQNHKSESHEIKVHRVTSTD</sequence>
<feature type="compositionally biased region" description="Basic and acidic residues" evidence="1">
    <location>
        <begin position="30"/>
        <end position="39"/>
    </location>
</feature>
<name>V6SNZ7_9FLAO</name>
<accession>V6SNZ7</accession>